<comment type="similarity">
    <text evidence="2">Belongs to the MscS (TC 1.A.23) family.</text>
</comment>
<evidence type="ECO:0000256" key="4">
    <source>
        <dbReference type="ARBA" id="ARBA00022692"/>
    </source>
</evidence>
<dbReference type="PANTHER" id="PTHR30460">
    <property type="entry name" value="MODERATE CONDUCTANCE MECHANOSENSITIVE CHANNEL YBIO"/>
    <property type="match status" value="1"/>
</dbReference>
<dbReference type="SUPFAM" id="SSF82689">
    <property type="entry name" value="Mechanosensitive channel protein MscS (YggB), C-terminal domain"/>
    <property type="match status" value="1"/>
</dbReference>
<accession>A0ABU3P2R2</accession>
<dbReference type="PANTHER" id="PTHR30460:SF0">
    <property type="entry name" value="MODERATE CONDUCTANCE MECHANOSENSITIVE CHANNEL YBIO"/>
    <property type="match status" value="1"/>
</dbReference>
<evidence type="ECO:0000313" key="11">
    <source>
        <dbReference type="EMBL" id="MDT8903320.1"/>
    </source>
</evidence>
<evidence type="ECO:0000259" key="9">
    <source>
        <dbReference type="Pfam" id="PF21082"/>
    </source>
</evidence>
<feature type="domain" description="Mechanosensitive ion channel MscS" evidence="8">
    <location>
        <begin position="109"/>
        <end position="173"/>
    </location>
</feature>
<dbReference type="InterPro" id="IPR045276">
    <property type="entry name" value="YbiO_bact"/>
</dbReference>
<keyword evidence="3" id="KW-1003">Cell membrane</keyword>
<evidence type="ECO:0000256" key="3">
    <source>
        <dbReference type="ARBA" id="ARBA00022475"/>
    </source>
</evidence>
<feature type="domain" description="Mechanosensitive ion channel MscS C-terminal" evidence="9">
    <location>
        <begin position="179"/>
        <end position="261"/>
    </location>
</feature>
<dbReference type="Pfam" id="PF21088">
    <property type="entry name" value="MS_channel_1st"/>
    <property type="match status" value="1"/>
</dbReference>
<evidence type="ECO:0000256" key="1">
    <source>
        <dbReference type="ARBA" id="ARBA00004651"/>
    </source>
</evidence>
<evidence type="ECO:0000256" key="6">
    <source>
        <dbReference type="ARBA" id="ARBA00023136"/>
    </source>
</evidence>
<dbReference type="InterPro" id="IPR011014">
    <property type="entry name" value="MscS_channel_TM-2"/>
</dbReference>
<gene>
    <name evidence="11" type="ORF">Q4T40_18985</name>
</gene>
<dbReference type="Pfam" id="PF00924">
    <property type="entry name" value="MS_channel_2nd"/>
    <property type="match status" value="1"/>
</dbReference>
<dbReference type="Pfam" id="PF21082">
    <property type="entry name" value="MS_channel_3rd"/>
    <property type="match status" value="1"/>
</dbReference>
<reference evidence="11 12" key="1">
    <citation type="submission" date="2023-07" db="EMBL/GenBank/DDBJ databases">
        <title>The novel representative of Negativicutes class, Anaeroselena agilis gen. nov. sp. nov.</title>
        <authorList>
            <person name="Prokofeva M.I."/>
            <person name="Elcheninov A.G."/>
            <person name="Klyukina A."/>
            <person name="Kublanov I.V."/>
            <person name="Frolov E.N."/>
            <person name="Podosokorskaya O.A."/>
        </authorList>
    </citation>
    <scope>NUCLEOTIDE SEQUENCE [LARGE SCALE GENOMIC DNA]</scope>
    <source>
        <strain evidence="11 12">4137-cl</strain>
    </source>
</reference>
<proteinExistence type="inferred from homology"/>
<keyword evidence="6 7" id="KW-0472">Membrane</keyword>
<comment type="subcellular location">
    <subcellularLocation>
        <location evidence="1">Cell membrane</location>
        <topology evidence="1">Multi-pass membrane protein</topology>
    </subcellularLocation>
</comment>
<evidence type="ECO:0000256" key="7">
    <source>
        <dbReference type="SAM" id="Phobius"/>
    </source>
</evidence>
<dbReference type="InterPro" id="IPR010920">
    <property type="entry name" value="LSM_dom_sf"/>
</dbReference>
<evidence type="ECO:0000256" key="5">
    <source>
        <dbReference type="ARBA" id="ARBA00022989"/>
    </source>
</evidence>
<feature type="transmembrane region" description="Helical" evidence="7">
    <location>
        <begin position="20"/>
        <end position="42"/>
    </location>
</feature>
<sequence>MESIFKSGLMYVFGYKGARIIAIVVVAVLLGRLSGLVVDRLFHPPEGAKKFLEEKRARTLSALLKTIIRYTLYFLAAILILQEFSIDTTSIIAGAGVVGLALGVGAQGLVKDFITGFFIIFEDQFAVGDYIVSDTMAGTVEELTFRVTKLRDASGVLHIIPNGVISRVSNYTRGQMQAVINIPVAYEADIDKVIALLGEAAGEIARMPEVQEGPKIIGVVDLRPGEVIVRVVAKTVPLEQVKVETAFRHKTKILFEQAGIPAPGLLLPGRQGGKA</sequence>
<comment type="caution">
    <text evidence="11">The sequence shown here is derived from an EMBL/GenBank/DDBJ whole genome shotgun (WGS) entry which is preliminary data.</text>
</comment>
<organism evidence="11 12">
    <name type="scientific">Anaeroselena agilis</name>
    <dbReference type="NCBI Taxonomy" id="3063788"/>
    <lineage>
        <taxon>Bacteria</taxon>
        <taxon>Bacillati</taxon>
        <taxon>Bacillota</taxon>
        <taxon>Negativicutes</taxon>
        <taxon>Acetonemataceae</taxon>
        <taxon>Anaeroselena</taxon>
    </lineage>
</organism>
<dbReference type="InterPro" id="IPR049142">
    <property type="entry name" value="MS_channel_1st"/>
</dbReference>
<dbReference type="InterPro" id="IPR049278">
    <property type="entry name" value="MS_channel_C"/>
</dbReference>
<protein>
    <submittedName>
        <fullName evidence="11">Mechanosensitive ion channel family protein</fullName>
    </submittedName>
</protein>
<feature type="transmembrane region" description="Helical" evidence="7">
    <location>
        <begin position="88"/>
        <end position="110"/>
    </location>
</feature>
<feature type="transmembrane region" description="Helical" evidence="7">
    <location>
        <begin position="62"/>
        <end position="82"/>
    </location>
</feature>
<keyword evidence="4 7" id="KW-0812">Transmembrane</keyword>
<evidence type="ECO:0000313" key="12">
    <source>
        <dbReference type="Proteomes" id="UP001254848"/>
    </source>
</evidence>
<dbReference type="SUPFAM" id="SSF50182">
    <property type="entry name" value="Sm-like ribonucleoproteins"/>
    <property type="match status" value="1"/>
</dbReference>
<dbReference type="SUPFAM" id="SSF82861">
    <property type="entry name" value="Mechanosensitive channel protein MscS (YggB), transmembrane region"/>
    <property type="match status" value="1"/>
</dbReference>
<dbReference type="EMBL" id="JAUOZS010000001">
    <property type="protein sequence ID" value="MDT8903320.1"/>
    <property type="molecule type" value="Genomic_DNA"/>
</dbReference>
<dbReference type="Proteomes" id="UP001254848">
    <property type="component" value="Unassembled WGS sequence"/>
</dbReference>
<keyword evidence="12" id="KW-1185">Reference proteome</keyword>
<feature type="domain" description="Mechanosensitive ion channel transmembrane helices 2/3" evidence="10">
    <location>
        <begin position="66"/>
        <end position="107"/>
    </location>
</feature>
<evidence type="ECO:0000259" key="8">
    <source>
        <dbReference type="Pfam" id="PF00924"/>
    </source>
</evidence>
<name>A0ABU3P2R2_9FIRM</name>
<dbReference type="InterPro" id="IPR023408">
    <property type="entry name" value="MscS_beta-dom_sf"/>
</dbReference>
<dbReference type="InterPro" id="IPR006685">
    <property type="entry name" value="MscS_channel_2nd"/>
</dbReference>
<dbReference type="Gene3D" id="3.30.70.100">
    <property type="match status" value="1"/>
</dbReference>
<evidence type="ECO:0000259" key="10">
    <source>
        <dbReference type="Pfam" id="PF21088"/>
    </source>
</evidence>
<dbReference type="Gene3D" id="1.10.287.1260">
    <property type="match status" value="1"/>
</dbReference>
<dbReference type="Gene3D" id="2.30.30.60">
    <property type="match status" value="1"/>
</dbReference>
<keyword evidence="5 7" id="KW-1133">Transmembrane helix</keyword>
<dbReference type="InterPro" id="IPR011066">
    <property type="entry name" value="MscS_channel_C_sf"/>
</dbReference>
<dbReference type="RefSeq" id="WP_413781780.1">
    <property type="nucleotide sequence ID" value="NZ_JAUOZS010000001.1"/>
</dbReference>
<evidence type="ECO:0000256" key="2">
    <source>
        <dbReference type="ARBA" id="ARBA00008017"/>
    </source>
</evidence>